<accession>Q6FSR4</accession>
<dbReference type="CGD" id="CAL0130263">
    <property type="gene designation" value="CAGL0G08426g"/>
</dbReference>
<dbReference type="InParanoid" id="Q6FSR4"/>
<dbReference type="GO" id="GO:0005783">
    <property type="term" value="C:endoplasmic reticulum"/>
    <property type="evidence" value="ECO:0007669"/>
    <property type="project" value="EnsemblFungi"/>
</dbReference>
<dbReference type="SUPFAM" id="SSF49879">
    <property type="entry name" value="SMAD/FHA domain"/>
    <property type="match status" value="1"/>
</dbReference>
<feature type="compositionally biased region" description="Basic residues" evidence="2">
    <location>
        <begin position="24"/>
        <end position="33"/>
    </location>
</feature>
<protein>
    <recommendedName>
        <fullName evidence="4">FHA domain-containing protein</fullName>
    </recommendedName>
</protein>
<dbReference type="PROSITE" id="PS50006">
    <property type="entry name" value="FHA_DOMAIN"/>
    <property type="match status" value="1"/>
</dbReference>
<reference evidence="6 7" key="1">
    <citation type="journal article" date="2004" name="Nature">
        <title>Genome evolution in yeasts.</title>
        <authorList>
            <consortium name="Genolevures"/>
            <person name="Dujon B."/>
            <person name="Sherman D."/>
            <person name="Fischer G."/>
            <person name="Durrens P."/>
            <person name="Casaregola S."/>
            <person name="Lafontaine I."/>
            <person name="de Montigny J."/>
            <person name="Marck C."/>
            <person name="Neuveglise C."/>
            <person name="Talla E."/>
            <person name="Goffard N."/>
            <person name="Frangeul L."/>
            <person name="Aigle M."/>
            <person name="Anthouard V."/>
            <person name="Babour A."/>
            <person name="Barbe V."/>
            <person name="Barnay S."/>
            <person name="Blanchin S."/>
            <person name="Beckerich J.M."/>
            <person name="Beyne E."/>
            <person name="Bleykasten C."/>
            <person name="Boisrame A."/>
            <person name="Boyer J."/>
            <person name="Cattolico L."/>
            <person name="Confanioleri F."/>
            <person name="de Daruvar A."/>
            <person name="Despons L."/>
            <person name="Fabre E."/>
            <person name="Fairhead C."/>
            <person name="Ferry-Dumazet H."/>
            <person name="Groppi A."/>
            <person name="Hantraye F."/>
            <person name="Hennequin C."/>
            <person name="Jauniaux N."/>
            <person name="Joyet P."/>
            <person name="Kachouri R."/>
            <person name="Kerrest A."/>
            <person name="Koszul R."/>
            <person name="Lemaire M."/>
            <person name="Lesur I."/>
            <person name="Ma L."/>
            <person name="Muller H."/>
            <person name="Nicaud J.M."/>
            <person name="Nikolski M."/>
            <person name="Oztas S."/>
            <person name="Ozier-Kalogeropoulos O."/>
            <person name="Pellenz S."/>
            <person name="Potier S."/>
            <person name="Richard G.F."/>
            <person name="Straub M.L."/>
            <person name="Suleau A."/>
            <person name="Swennene D."/>
            <person name="Tekaia F."/>
            <person name="Wesolowski-Louvel M."/>
            <person name="Westhof E."/>
            <person name="Wirth B."/>
            <person name="Zeniou-Meyer M."/>
            <person name="Zivanovic I."/>
            <person name="Bolotin-Fukuhara M."/>
            <person name="Thierry A."/>
            <person name="Bouchier C."/>
            <person name="Caudron B."/>
            <person name="Scarpelli C."/>
            <person name="Gaillardin C."/>
            <person name="Weissenbach J."/>
            <person name="Wincker P."/>
            <person name="Souciet J.L."/>
        </authorList>
    </citation>
    <scope>NUCLEOTIDE SEQUENCE [LARGE SCALE GENOMIC DNA]</scope>
    <source>
        <strain evidence="7">ATCC 2001 / BCRC 20586 / JCM 3761 / NBRC 0622 / NRRL Y-65 / CBS 138</strain>
    </source>
</reference>
<evidence type="ECO:0000313" key="6">
    <source>
        <dbReference type="EMBL" id="CAG59657.1"/>
    </source>
</evidence>
<feature type="compositionally biased region" description="Polar residues" evidence="2">
    <location>
        <begin position="36"/>
        <end position="46"/>
    </location>
</feature>
<dbReference type="PANTHER" id="PTHR15715">
    <property type="entry name" value="CENTROSOMAL PROTEIN OF 170 KDA"/>
    <property type="match status" value="1"/>
</dbReference>
<proteinExistence type="predicted"/>
<dbReference type="STRING" id="284593.Q6FSR4"/>
<dbReference type="InterPro" id="IPR000253">
    <property type="entry name" value="FHA_dom"/>
</dbReference>
<dbReference type="PANTHER" id="PTHR15715:SF37">
    <property type="entry name" value="LD47843P"/>
    <property type="match status" value="1"/>
</dbReference>
<dbReference type="SMART" id="SM00240">
    <property type="entry name" value="FHA"/>
    <property type="match status" value="1"/>
</dbReference>
<dbReference type="GO" id="GO:0000321">
    <property type="term" value="P:re-entry into mitotic cell cycle after pheromone arrest"/>
    <property type="evidence" value="ECO:0007669"/>
    <property type="project" value="EnsemblFungi"/>
</dbReference>
<dbReference type="AlphaFoldDB" id="Q6FSR4"/>
<evidence type="ECO:0000313" key="7">
    <source>
        <dbReference type="Proteomes" id="UP000002428"/>
    </source>
</evidence>
<keyword evidence="7" id="KW-1185">Reference proteome</keyword>
<dbReference type="KEGG" id="cgr:2888113"/>
<evidence type="ECO:0000256" key="2">
    <source>
        <dbReference type="SAM" id="MobiDB-lite"/>
    </source>
</evidence>
<dbReference type="VEuPathDB" id="FungiDB:CAGL0G08426g"/>
<evidence type="ECO:0000256" key="1">
    <source>
        <dbReference type="SAM" id="Coils"/>
    </source>
</evidence>
<sequence>MSRTVDSPRPVAVAPTAVLQDSKKHSRRDRHSRNNVGTKTATQANNKNRHVAEVTARINKSTQSQPIKDRVNKGKADTIRKPLLFRRKYQYTLVLRSLNNTFETKYLVIPFQPDGLKLGRPVANTPNVATSGNAHGNIGASKTSKINTSSQVLPDNGNFDSRVLSRNHALLSCDYCSGKIFIKDLKSSNGTFLNGKRINQADVELKVGDTVDLGTDIDSKLEHRKISAVVEDIYFHPLILDRQPISDSFRSKVIIDDNNLQQCAFESFVDHSHGLLDLEDTILRTDIDILNGIFINNSIGTSHKLIDTIRVMAAGISFKSRDIMKLKSIENFILNYTNDIDYKNKLLVEKNDKYLISLQADVKKELSSVLMQFMKEDEARTLELQEEHSHIQKQKTEERETYEAEIKAVKEVLEDCKTRLEVEKYKNGKTQQKLNIDPDDGLENIASDCNLGEEANTKKFTNTFLKSWTFWTIGLVSVGVLTVAYRFSSQ</sequence>
<organism evidence="6 7">
    <name type="scientific">Candida glabrata (strain ATCC 2001 / BCRC 20586 / JCM 3761 / NBRC 0622 / NRRL Y-65 / CBS 138)</name>
    <name type="common">Yeast</name>
    <name type="synonym">Nakaseomyces glabratus</name>
    <dbReference type="NCBI Taxonomy" id="284593"/>
    <lineage>
        <taxon>Eukaryota</taxon>
        <taxon>Fungi</taxon>
        <taxon>Dikarya</taxon>
        <taxon>Ascomycota</taxon>
        <taxon>Saccharomycotina</taxon>
        <taxon>Saccharomycetes</taxon>
        <taxon>Saccharomycetales</taxon>
        <taxon>Saccharomycetaceae</taxon>
        <taxon>Nakaseomyces</taxon>
    </lineage>
</organism>
<feature type="region of interest" description="Disordered" evidence="2">
    <location>
        <begin position="1"/>
        <end position="51"/>
    </location>
</feature>
<dbReference type="Proteomes" id="UP000002428">
    <property type="component" value="Chromosome G"/>
</dbReference>
<dbReference type="InterPro" id="IPR008984">
    <property type="entry name" value="SMAD_FHA_dom_sf"/>
</dbReference>
<keyword evidence="3" id="KW-0812">Transmembrane</keyword>
<dbReference type="EMBL" id="CR380953">
    <property type="protein sequence ID" value="CAG59657.1"/>
    <property type="molecule type" value="Genomic_DNA"/>
</dbReference>
<dbReference type="Pfam" id="PF00498">
    <property type="entry name" value="FHA"/>
    <property type="match status" value="1"/>
</dbReference>
<feature type="domain" description="FHA" evidence="4">
    <location>
        <begin position="116"/>
        <end position="198"/>
    </location>
</feature>
<feature type="coiled-coil region" evidence="1">
    <location>
        <begin position="392"/>
        <end position="419"/>
    </location>
</feature>
<dbReference type="HOGENOM" id="CLU_031992_1_0_1"/>
<dbReference type="InterPro" id="IPR051176">
    <property type="entry name" value="Cent_Immune-Sig_Mod"/>
</dbReference>
<keyword evidence="3" id="KW-1133">Transmembrane helix</keyword>
<evidence type="ECO:0000313" key="5">
    <source>
        <dbReference type="CGD" id="CAL0130263"/>
    </source>
</evidence>
<gene>
    <name evidence="5 6" type="ordered locus">CAGL0G08426g</name>
</gene>
<keyword evidence="1" id="KW-0175">Coiled coil</keyword>
<evidence type="ECO:0000256" key="3">
    <source>
        <dbReference type="SAM" id="Phobius"/>
    </source>
</evidence>
<dbReference type="FunCoup" id="Q6FSR4">
    <property type="interactions" value="116"/>
</dbReference>
<keyword evidence="3" id="KW-0472">Membrane</keyword>
<dbReference type="Gene3D" id="2.60.200.20">
    <property type="match status" value="1"/>
</dbReference>
<name>Q6FSR4_CANGA</name>
<feature type="transmembrane region" description="Helical" evidence="3">
    <location>
        <begin position="468"/>
        <end position="487"/>
    </location>
</feature>
<dbReference type="eggNOG" id="KOG3872">
    <property type="taxonomic scope" value="Eukaryota"/>
</dbReference>
<evidence type="ECO:0000259" key="4">
    <source>
        <dbReference type="PROSITE" id="PS50006"/>
    </source>
</evidence>